<keyword evidence="2" id="KW-1185">Reference proteome</keyword>
<organism evidence="1 2">
    <name type="scientific">Lutibacter maritimus</name>
    <dbReference type="NCBI Taxonomy" id="593133"/>
    <lineage>
        <taxon>Bacteria</taxon>
        <taxon>Pseudomonadati</taxon>
        <taxon>Bacteroidota</taxon>
        <taxon>Flavobacteriia</taxon>
        <taxon>Flavobacteriales</taxon>
        <taxon>Flavobacteriaceae</taxon>
        <taxon>Lutibacter</taxon>
    </lineage>
</organism>
<proteinExistence type="predicted"/>
<dbReference type="InterPro" id="IPR036390">
    <property type="entry name" value="WH_DNA-bd_sf"/>
</dbReference>
<reference evidence="2" key="1">
    <citation type="submission" date="2016-10" db="EMBL/GenBank/DDBJ databases">
        <authorList>
            <person name="Varghese N."/>
            <person name="Submissions S."/>
        </authorList>
    </citation>
    <scope>NUCLEOTIDE SEQUENCE [LARGE SCALE GENOMIC DNA]</scope>
    <source>
        <strain evidence="2">DSM 24450</strain>
    </source>
</reference>
<dbReference type="InterPro" id="IPR036388">
    <property type="entry name" value="WH-like_DNA-bd_sf"/>
</dbReference>
<dbReference type="SUPFAM" id="SSF51206">
    <property type="entry name" value="cAMP-binding domain-like"/>
    <property type="match status" value="1"/>
</dbReference>
<dbReference type="InterPro" id="IPR018490">
    <property type="entry name" value="cNMP-bd_dom_sf"/>
</dbReference>
<dbReference type="Gene3D" id="2.60.120.10">
    <property type="entry name" value="Jelly Rolls"/>
    <property type="match status" value="1"/>
</dbReference>
<evidence type="ECO:0000313" key="2">
    <source>
        <dbReference type="Proteomes" id="UP000199312"/>
    </source>
</evidence>
<dbReference type="Proteomes" id="UP000199312">
    <property type="component" value="Unassembled WGS sequence"/>
</dbReference>
<dbReference type="SUPFAM" id="SSF46785">
    <property type="entry name" value="Winged helix' DNA-binding domain"/>
    <property type="match status" value="1"/>
</dbReference>
<dbReference type="Gene3D" id="1.10.10.10">
    <property type="entry name" value="Winged helix-like DNA-binding domain superfamily/Winged helix DNA-binding domain"/>
    <property type="match status" value="1"/>
</dbReference>
<accession>A0A1I6RGA8</accession>
<dbReference type="EMBL" id="FOZP01000006">
    <property type="protein sequence ID" value="SFS63763.1"/>
    <property type="molecule type" value="Genomic_DNA"/>
</dbReference>
<protein>
    <submittedName>
        <fullName evidence="1">CRP/FNR family transcriptional regulator, anaerobic regulatory protein</fullName>
    </submittedName>
</protein>
<sequence length="210" mass="24651">MKINEIVAQNFSTIFEDNLRQEICNYGILKKAEPDKIILEIRREIEFIPFITSGVVKVMRRDGKGNGIFLHYLTSQQTSSIAITYALENKNSEIRLKAESTITYIAVPVKTVNSWFVKYNSWRLYFMKLNYRQTSFLIEKINDIAFENLEFRLLKYLENASLVYNSNTINRKHFDIARDLKVSREAISRVLKKLEKEEVIILGRNKITLN</sequence>
<name>A0A1I6RGA8_9FLAO</name>
<evidence type="ECO:0000313" key="1">
    <source>
        <dbReference type="EMBL" id="SFS63763.1"/>
    </source>
</evidence>
<dbReference type="InterPro" id="IPR014710">
    <property type="entry name" value="RmlC-like_jellyroll"/>
</dbReference>
<gene>
    <name evidence="1" type="ORF">SAMN04488006_2444</name>
</gene>
<dbReference type="STRING" id="593133.SAMN04488006_2444"/>
<dbReference type="AlphaFoldDB" id="A0A1I6RGA8"/>
<dbReference type="GO" id="GO:0006355">
    <property type="term" value="P:regulation of DNA-templated transcription"/>
    <property type="evidence" value="ECO:0007669"/>
    <property type="project" value="InterPro"/>
</dbReference>
<dbReference type="OrthoDB" id="9776746at2"/>
<dbReference type="GO" id="GO:0003677">
    <property type="term" value="F:DNA binding"/>
    <property type="evidence" value="ECO:0007669"/>
    <property type="project" value="UniProtKB-KW"/>
</dbReference>
<dbReference type="RefSeq" id="WP_090227101.1">
    <property type="nucleotide sequence ID" value="NZ_FOZP01000006.1"/>
</dbReference>